<accession>A0ABT1RVT4</accession>
<evidence type="ECO:0000313" key="9">
    <source>
        <dbReference type="EMBL" id="MCQ4838756.1"/>
    </source>
</evidence>
<evidence type="ECO:0000256" key="1">
    <source>
        <dbReference type="ARBA" id="ARBA00004651"/>
    </source>
</evidence>
<dbReference type="CDD" id="cd01949">
    <property type="entry name" value="GGDEF"/>
    <property type="match status" value="1"/>
</dbReference>
<dbReference type="Proteomes" id="UP001524473">
    <property type="component" value="Unassembled WGS sequence"/>
</dbReference>
<dbReference type="PROSITE" id="PS50887">
    <property type="entry name" value="GGDEF"/>
    <property type="match status" value="1"/>
</dbReference>
<keyword evidence="5 6" id="KW-0472">Membrane</keyword>
<evidence type="ECO:0000256" key="2">
    <source>
        <dbReference type="ARBA" id="ARBA00022475"/>
    </source>
</evidence>
<keyword evidence="9" id="KW-0548">Nucleotidyltransferase</keyword>
<evidence type="ECO:0000256" key="6">
    <source>
        <dbReference type="SAM" id="Phobius"/>
    </source>
</evidence>
<name>A0ABT1RVT4_9FIRM</name>
<dbReference type="SUPFAM" id="SSF55073">
    <property type="entry name" value="Nucleotide cyclase"/>
    <property type="match status" value="1"/>
</dbReference>
<keyword evidence="10" id="KW-1185">Reference proteome</keyword>
<dbReference type="Gene3D" id="3.30.450.20">
    <property type="entry name" value="PAS domain"/>
    <property type="match status" value="1"/>
</dbReference>
<dbReference type="PROSITE" id="PS50885">
    <property type="entry name" value="HAMP"/>
    <property type="match status" value="1"/>
</dbReference>
<organism evidence="9 10">
    <name type="scientific">Neglectibacter timonensis</name>
    <dbReference type="NCBI Taxonomy" id="1776382"/>
    <lineage>
        <taxon>Bacteria</taxon>
        <taxon>Bacillati</taxon>
        <taxon>Bacillota</taxon>
        <taxon>Clostridia</taxon>
        <taxon>Eubacteriales</taxon>
        <taxon>Oscillospiraceae</taxon>
        <taxon>Neglectibacter</taxon>
    </lineage>
</organism>
<dbReference type="Gene3D" id="3.30.70.270">
    <property type="match status" value="1"/>
</dbReference>
<feature type="domain" description="GGDEF" evidence="8">
    <location>
        <begin position="421"/>
        <end position="549"/>
    </location>
</feature>
<dbReference type="Pfam" id="PF00990">
    <property type="entry name" value="GGDEF"/>
    <property type="match status" value="1"/>
</dbReference>
<dbReference type="GO" id="GO:0052621">
    <property type="term" value="F:diguanylate cyclase activity"/>
    <property type="evidence" value="ECO:0007669"/>
    <property type="project" value="UniProtKB-EC"/>
</dbReference>
<dbReference type="InterPro" id="IPR029787">
    <property type="entry name" value="Nucleotide_cyclase"/>
</dbReference>
<dbReference type="SUPFAM" id="SSF158472">
    <property type="entry name" value="HAMP domain-like"/>
    <property type="match status" value="1"/>
</dbReference>
<feature type="transmembrane region" description="Helical" evidence="6">
    <location>
        <begin position="309"/>
        <end position="331"/>
    </location>
</feature>
<dbReference type="PANTHER" id="PTHR45138">
    <property type="entry name" value="REGULATORY COMPONENTS OF SENSORY TRANSDUCTION SYSTEM"/>
    <property type="match status" value="1"/>
</dbReference>
<keyword evidence="4 6" id="KW-1133">Transmembrane helix</keyword>
<evidence type="ECO:0000259" key="8">
    <source>
        <dbReference type="PROSITE" id="PS50887"/>
    </source>
</evidence>
<dbReference type="EC" id="2.7.7.65" evidence="9"/>
<dbReference type="Pfam" id="PF00672">
    <property type="entry name" value="HAMP"/>
    <property type="match status" value="1"/>
</dbReference>
<dbReference type="InterPro" id="IPR043128">
    <property type="entry name" value="Rev_trsase/Diguanyl_cyclase"/>
</dbReference>
<dbReference type="SMART" id="SM00304">
    <property type="entry name" value="HAMP"/>
    <property type="match status" value="1"/>
</dbReference>
<sequence length="549" mass="60460">MKSIQTKFIALILSCVLLSSLVIGGAGVRIAHTVVDRDSAQIMNLLCSEKACELNGLFSRIEQSVKSLSLYTSEQLESLDRLKTDADYMEAYTSQLKSVAVTAANNTEGALAVYVRFNPDFSSPTSGLFWSRTTRNGSFQELVPTDFSTYSPSDTEHVGWYYIPVNNGTATWMEPYYNQNIGVEMVSYVIPIYRDNETVGVVGMDIDFSIIEDVVNGTRVYDSGYAFLVDAQGKVACHKDIPMGTPMGSADESLIPVVAELENGTTGSSLFTYSWKGQEKELSFRTLRNTMYLAVTAPVSEIDAARNELVLHILTALVLISALSVGLTVLFTRRLIRPLKELNTAAKKIAEGDYSVSISNQTKDEVGTLAESFQKTVDSLQKYITYINGLAYRDPLTGVKNKTAYQEAERQMEERMRTGQPEFAVVVMDINGLKTVNDTCGHDFGDILIIDACKLICRTFKRSPVYRIGGDEFVAILENGDLEHYAELLDEFTKGMEGSSSARPGESLSIARGIAVYDSATDLVFANVFKRADDAMYQNKAAMKAQAGK</sequence>
<dbReference type="InterPro" id="IPR033479">
    <property type="entry name" value="dCache_1"/>
</dbReference>
<dbReference type="CDD" id="cd12912">
    <property type="entry name" value="PDC2_MCP_like"/>
    <property type="match status" value="1"/>
</dbReference>
<dbReference type="GeneID" id="90533925"/>
<dbReference type="Pfam" id="PF02743">
    <property type="entry name" value="dCache_1"/>
    <property type="match status" value="1"/>
</dbReference>
<dbReference type="CDD" id="cd06225">
    <property type="entry name" value="HAMP"/>
    <property type="match status" value="1"/>
</dbReference>
<evidence type="ECO:0000256" key="5">
    <source>
        <dbReference type="ARBA" id="ARBA00023136"/>
    </source>
</evidence>
<keyword evidence="2" id="KW-1003">Cell membrane</keyword>
<dbReference type="EMBL" id="JANFZH010000003">
    <property type="protein sequence ID" value="MCQ4838756.1"/>
    <property type="molecule type" value="Genomic_DNA"/>
</dbReference>
<dbReference type="Gene3D" id="6.10.340.10">
    <property type="match status" value="1"/>
</dbReference>
<dbReference type="RefSeq" id="WP_066868110.1">
    <property type="nucleotide sequence ID" value="NZ_CABKVV010000014.1"/>
</dbReference>
<evidence type="ECO:0000256" key="3">
    <source>
        <dbReference type="ARBA" id="ARBA00022692"/>
    </source>
</evidence>
<keyword evidence="9" id="KW-0808">Transferase</keyword>
<dbReference type="NCBIfam" id="TIGR00254">
    <property type="entry name" value="GGDEF"/>
    <property type="match status" value="1"/>
</dbReference>
<dbReference type="InterPro" id="IPR003660">
    <property type="entry name" value="HAMP_dom"/>
</dbReference>
<dbReference type="SMART" id="SM00267">
    <property type="entry name" value="GGDEF"/>
    <property type="match status" value="1"/>
</dbReference>
<dbReference type="InterPro" id="IPR050469">
    <property type="entry name" value="Diguanylate_Cyclase"/>
</dbReference>
<evidence type="ECO:0000256" key="4">
    <source>
        <dbReference type="ARBA" id="ARBA00022989"/>
    </source>
</evidence>
<gene>
    <name evidence="9" type="ORF">NE695_02370</name>
</gene>
<dbReference type="CDD" id="cd12913">
    <property type="entry name" value="PDC1_MCP_like"/>
    <property type="match status" value="1"/>
</dbReference>
<evidence type="ECO:0000259" key="7">
    <source>
        <dbReference type="PROSITE" id="PS50885"/>
    </source>
</evidence>
<evidence type="ECO:0000313" key="10">
    <source>
        <dbReference type="Proteomes" id="UP001524473"/>
    </source>
</evidence>
<dbReference type="InterPro" id="IPR000160">
    <property type="entry name" value="GGDEF_dom"/>
</dbReference>
<comment type="caution">
    <text evidence="9">The sequence shown here is derived from an EMBL/GenBank/DDBJ whole genome shotgun (WGS) entry which is preliminary data.</text>
</comment>
<keyword evidence="3 6" id="KW-0812">Transmembrane</keyword>
<dbReference type="PANTHER" id="PTHR45138:SF9">
    <property type="entry name" value="DIGUANYLATE CYCLASE DGCM-RELATED"/>
    <property type="match status" value="1"/>
</dbReference>
<reference evidence="9 10" key="1">
    <citation type="submission" date="2022-06" db="EMBL/GenBank/DDBJ databases">
        <title>Isolation of gut microbiota from human fecal samples.</title>
        <authorList>
            <person name="Pamer E.G."/>
            <person name="Barat B."/>
            <person name="Waligurski E."/>
            <person name="Medina S."/>
            <person name="Paddock L."/>
            <person name="Mostad J."/>
        </authorList>
    </citation>
    <scope>NUCLEOTIDE SEQUENCE [LARGE SCALE GENOMIC DNA]</scope>
    <source>
        <strain evidence="9 10">DFI.9.73</strain>
    </source>
</reference>
<feature type="domain" description="HAMP" evidence="7">
    <location>
        <begin position="333"/>
        <end position="385"/>
    </location>
</feature>
<proteinExistence type="predicted"/>
<comment type="subcellular location">
    <subcellularLocation>
        <location evidence="1">Cell membrane</location>
        <topology evidence="1">Multi-pass membrane protein</topology>
    </subcellularLocation>
</comment>
<protein>
    <submittedName>
        <fullName evidence="9">Diguanylate cyclase</fullName>
        <ecNumber evidence="9">2.7.7.65</ecNumber>
    </submittedName>
</protein>